<dbReference type="CDD" id="cd17242">
    <property type="entry name" value="MobM_relaxase"/>
    <property type="match status" value="1"/>
</dbReference>
<dbReference type="RefSeq" id="WP_090633280.1">
    <property type="nucleotide sequence ID" value="NZ_FOCP01000018.1"/>
</dbReference>
<dbReference type="EMBL" id="FOCP01000018">
    <property type="protein sequence ID" value="SEN42909.1"/>
    <property type="molecule type" value="Genomic_DNA"/>
</dbReference>
<dbReference type="OrthoDB" id="8536512at2"/>
<dbReference type="GO" id="GO:0003677">
    <property type="term" value="F:DNA binding"/>
    <property type="evidence" value="ECO:0007669"/>
    <property type="project" value="InterPro"/>
</dbReference>
<dbReference type="InterPro" id="IPR001668">
    <property type="entry name" value="Mob_Pre"/>
</dbReference>
<sequence>MASSHFFRMGKVKGKNGILNAAKHNKRTLQAERGAGANIDAFRSPLNYSLTDPATAEQLDRAAKVLMVQAGIDKPRANQVMGLEIVFSLPANWHEQDTRPFFQDCMTWARDNMPGVLLSFDVHLDESAPHAHALILPLVNGRMKGNEIMGGKGKLMHWINRFYSDVAINYGFSRNQSRYLAGKQKEAIDKQVLSRLAADPVIKSTIWPCVRDAIRKDPLPYAQILGLEYRQKTGNKRKSFTQIMTSKGKGKSINTI</sequence>
<name>A0A1H8GGI6_9PROT</name>
<organism evidence="1 2">
    <name type="scientific">Nitrosomonas marina</name>
    <dbReference type="NCBI Taxonomy" id="917"/>
    <lineage>
        <taxon>Bacteria</taxon>
        <taxon>Pseudomonadati</taxon>
        <taxon>Pseudomonadota</taxon>
        <taxon>Betaproteobacteria</taxon>
        <taxon>Nitrosomonadales</taxon>
        <taxon>Nitrosomonadaceae</taxon>
        <taxon>Nitrosomonas</taxon>
    </lineage>
</organism>
<dbReference type="Pfam" id="PF01076">
    <property type="entry name" value="Mob_Pre"/>
    <property type="match status" value="1"/>
</dbReference>
<protein>
    <submittedName>
        <fullName evidence="1">Plasmid recombination enzyme</fullName>
    </submittedName>
</protein>
<dbReference type="GO" id="GO:0006310">
    <property type="term" value="P:DNA recombination"/>
    <property type="evidence" value="ECO:0007669"/>
    <property type="project" value="InterPro"/>
</dbReference>
<gene>
    <name evidence="1" type="ORF">SAMN05216325_1185</name>
</gene>
<proteinExistence type="predicted"/>
<accession>A0A1H8GGI6</accession>
<dbReference type="Proteomes" id="UP000199459">
    <property type="component" value="Unassembled WGS sequence"/>
</dbReference>
<dbReference type="Gene3D" id="3.30.930.30">
    <property type="match status" value="1"/>
</dbReference>
<evidence type="ECO:0000313" key="2">
    <source>
        <dbReference type="Proteomes" id="UP000199459"/>
    </source>
</evidence>
<dbReference type="AlphaFoldDB" id="A0A1H8GGI6"/>
<reference evidence="1 2" key="1">
    <citation type="submission" date="2016-10" db="EMBL/GenBank/DDBJ databases">
        <authorList>
            <person name="de Groot N.N."/>
        </authorList>
    </citation>
    <scope>NUCLEOTIDE SEQUENCE [LARGE SCALE GENOMIC DNA]</scope>
    <source>
        <strain evidence="1 2">Nm22</strain>
    </source>
</reference>
<evidence type="ECO:0000313" key="1">
    <source>
        <dbReference type="EMBL" id="SEN42909.1"/>
    </source>
</evidence>